<evidence type="ECO:0000256" key="1">
    <source>
        <dbReference type="ARBA" id="ARBA00004496"/>
    </source>
</evidence>
<dbReference type="InterPro" id="IPR036388">
    <property type="entry name" value="WH-like_DNA-bd_sf"/>
</dbReference>
<dbReference type="PANTHER" id="PTHR48111:SF50">
    <property type="entry name" value="KDP OPERON TRANSCRIPTIONAL REGULATORY PROTEIN KDPE"/>
    <property type="match status" value="1"/>
</dbReference>
<dbReference type="PROSITE" id="PS51755">
    <property type="entry name" value="OMPR_PHOB"/>
    <property type="match status" value="1"/>
</dbReference>
<dbReference type="SMART" id="SM00448">
    <property type="entry name" value="REC"/>
    <property type="match status" value="1"/>
</dbReference>
<dbReference type="Gene3D" id="1.10.10.10">
    <property type="entry name" value="Winged helix-like DNA-binding domain superfamily/Winged helix DNA-binding domain"/>
    <property type="match status" value="1"/>
</dbReference>
<dbReference type="GO" id="GO:0045893">
    <property type="term" value="P:positive regulation of DNA-templated transcription"/>
    <property type="evidence" value="ECO:0007669"/>
    <property type="project" value="UniProtKB-ARBA"/>
</dbReference>
<dbReference type="CDD" id="cd00383">
    <property type="entry name" value="trans_reg_C"/>
    <property type="match status" value="1"/>
</dbReference>
<dbReference type="CDD" id="cd17620">
    <property type="entry name" value="REC_OmpR_KdpE-like"/>
    <property type="match status" value="1"/>
</dbReference>
<keyword evidence="6 9" id="KW-0238">DNA-binding</keyword>
<dbReference type="SMART" id="SM00862">
    <property type="entry name" value="Trans_reg_C"/>
    <property type="match status" value="1"/>
</dbReference>
<evidence type="ECO:0000256" key="4">
    <source>
        <dbReference type="ARBA" id="ARBA00023012"/>
    </source>
</evidence>
<dbReference type="FunFam" id="1.10.10.10:FF:000210">
    <property type="entry name" value="Winged-helix transcriptional response regulator KdpE"/>
    <property type="match status" value="1"/>
</dbReference>
<name>A0A1N6IUE4_9BURK</name>
<feature type="domain" description="OmpR/PhoB-type" evidence="11">
    <location>
        <begin position="131"/>
        <end position="230"/>
    </location>
</feature>
<dbReference type="InterPro" id="IPR039420">
    <property type="entry name" value="WalR-like"/>
</dbReference>
<dbReference type="InterPro" id="IPR011006">
    <property type="entry name" value="CheY-like_superfamily"/>
</dbReference>
<dbReference type="InterPro" id="IPR001789">
    <property type="entry name" value="Sig_transdc_resp-reg_receiver"/>
</dbReference>
<evidence type="ECO:0000256" key="7">
    <source>
        <dbReference type="ARBA" id="ARBA00023163"/>
    </source>
</evidence>
<keyword evidence="5" id="KW-0805">Transcription regulation</keyword>
<dbReference type="EMBL" id="FSRU01000001">
    <property type="protein sequence ID" value="SIO35614.1"/>
    <property type="molecule type" value="Genomic_DNA"/>
</dbReference>
<dbReference type="Proteomes" id="UP000185151">
    <property type="component" value="Unassembled WGS sequence"/>
</dbReference>
<feature type="modified residue" description="4-aspartylphosphate" evidence="8">
    <location>
        <position position="56"/>
    </location>
</feature>
<dbReference type="GO" id="GO:0000156">
    <property type="term" value="F:phosphorelay response regulator activity"/>
    <property type="evidence" value="ECO:0007669"/>
    <property type="project" value="TreeGrafter"/>
</dbReference>
<evidence type="ECO:0000256" key="3">
    <source>
        <dbReference type="ARBA" id="ARBA00022553"/>
    </source>
</evidence>
<keyword evidence="3 8" id="KW-0597">Phosphoprotein</keyword>
<organism evidence="12 13">
    <name type="scientific">Paraburkholderia phenazinium</name>
    <dbReference type="NCBI Taxonomy" id="60549"/>
    <lineage>
        <taxon>Bacteria</taxon>
        <taxon>Pseudomonadati</taxon>
        <taxon>Pseudomonadota</taxon>
        <taxon>Betaproteobacteria</taxon>
        <taxon>Burkholderiales</taxon>
        <taxon>Burkholderiaceae</taxon>
        <taxon>Paraburkholderia</taxon>
    </lineage>
</organism>
<evidence type="ECO:0000313" key="13">
    <source>
        <dbReference type="Proteomes" id="UP000185151"/>
    </source>
</evidence>
<feature type="DNA-binding region" description="OmpR/PhoB-type" evidence="9">
    <location>
        <begin position="131"/>
        <end position="230"/>
    </location>
</feature>
<dbReference type="AlphaFoldDB" id="A0A1N6IUE4"/>
<gene>
    <name evidence="12" type="ORF">SAMN05444165_2501</name>
</gene>
<keyword evidence="13" id="KW-1185">Reference proteome</keyword>
<keyword evidence="2" id="KW-0963">Cytoplasm</keyword>
<evidence type="ECO:0000259" key="10">
    <source>
        <dbReference type="PROSITE" id="PS50110"/>
    </source>
</evidence>
<evidence type="ECO:0000256" key="8">
    <source>
        <dbReference type="PROSITE-ProRule" id="PRU00169"/>
    </source>
</evidence>
<dbReference type="Pfam" id="PF00072">
    <property type="entry name" value="Response_reg"/>
    <property type="match status" value="1"/>
</dbReference>
<proteinExistence type="predicted"/>
<dbReference type="RefSeq" id="WP_074295943.1">
    <property type="nucleotide sequence ID" value="NZ_FSRU01000001.1"/>
</dbReference>
<dbReference type="InterPro" id="IPR001867">
    <property type="entry name" value="OmpR/PhoB-type_DNA-bd"/>
</dbReference>
<dbReference type="SUPFAM" id="SSF52172">
    <property type="entry name" value="CheY-like"/>
    <property type="match status" value="1"/>
</dbReference>
<dbReference type="PROSITE" id="PS50110">
    <property type="entry name" value="RESPONSE_REGULATORY"/>
    <property type="match status" value="1"/>
</dbReference>
<dbReference type="FunFam" id="3.40.50.2300:FF:000021">
    <property type="entry name" value="Two-component system response regulator KdpE"/>
    <property type="match status" value="1"/>
</dbReference>
<dbReference type="GO" id="GO:0032993">
    <property type="term" value="C:protein-DNA complex"/>
    <property type="evidence" value="ECO:0007669"/>
    <property type="project" value="TreeGrafter"/>
</dbReference>
<reference evidence="12 13" key="1">
    <citation type="submission" date="2016-11" db="EMBL/GenBank/DDBJ databases">
        <authorList>
            <person name="Jaros S."/>
            <person name="Januszkiewicz K."/>
            <person name="Wedrychowicz H."/>
        </authorList>
    </citation>
    <scope>NUCLEOTIDE SEQUENCE [LARGE SCALE GENOMIC DNA]</scope>
    <source>
        <strain evidence="12 13">GAS95</strain>
    </source>
</reference>
<evidence type="ECO:0000256" key="5">
    <source>
        <dbReference type="ARBA" id="ARBA00023015"/>
    </source>
</evidence>
<evidence type="ECO:0000256" key="9">
    <source>
        <dbReference type="PROSITE-ProRule" id="PRU01091"/>
    </source>
</evidence>
<dbReference type="Pfam" id="PF00486">
    <property type="entry name" value="Trans_reg_C"/>
    <property type="match status" value="1"/>
</dbReference>
<feature type="domain" description="Response regulatory" evidence="10">
    <location>
        <begin position="7"/>
        <end position="120"/>
    </location>
</feature>
<evidence type="ECO:0000256" key="2">
    <source>
        <dbReference type="ARBA" id="ARBA00022490"/>
    </source>
</evidence>
<dbReference type="GO" id="GO:0042802">
    <property type="term" value="F:identical protein binding"/>
    <property type="evidence" value="ECO:0007669"/>
    <property type="project" value="UniProtKB-ARBA"/>
</dbReference>
<dbReference type="GO" id="GO:0000987">
    <property type="term" value="F:cis-regulatory region sequence-specific DNA binding"/>
    <property type="evidence" value="ECO:0007669"/>
    <property type="project" value="UniProtKB-ARBA"/>
</dbReference>
<protein>
    <submittedName>
        <fullName evidence="12">Two-component system, OmpR family, KDP operon response regulator KdpE</fullName>
    </submittedName>
</protein>
<accession>A0A1N6IUE4</accession>
<dbReference type="GO" id="GO:0005829">
    <property type="term" value="C:cytosol"/>
    <property type="evidence" value="ECO:0007669"/>
    <property type="project" value="TreeGrafter"/>
</dbReference>
<dbReference type="Gene3D" id="6.10.250.690">
    <property type="match status" value="1"/>
</dbReference>
<keyword evidence="7" id="KW-0804">Transcription</keyword>
<evidence type="ECO:0000256" key="6">
    <source>
        <dbReference type="ARBA" id="ARBA00023125"/>
    </source>
</evidence>
<dbReference type="PANTHER" id="PTHR48111">
    <property type="entry name" value="REGULATOR OF RPOS"/>
    <property type="match status" value="1"/>
</dbReference>
<dbReference type="Gene3D" id="3.40.50.2300">
    <property type="match status" value="1"/>
</dbReference>
<comment type="subcellular location">
    <subcellularLocation>
        <location evidence="1">Cytoplasm</location>
    </subcellularLocation>
</comment>
<dbReference type="OrthoDB" id="9802426at2"/>
<evidence type="ECO:0000313" key="12">
    <source>
        <dbReference type="EMBL" id="SIO35614.1"/>
    </source>
</evidence>
<evidence type="ECO:0000259" key="11">
    <source>
        <dbReference type="PROSITE" id="PS51755"/>
    </source>
</evidence>
<sequence length="240" mass="26836">MTEPTVTVVLIDDEKNIRRVVRFALEAEGMAVFEASTGLQGLAQAATRRPDLVVADLSLPDMDGTEMIRELRAWSTVPVIVLSGRSREEDKVKALDAGADDYLTKPFGLPELMARIRAHLRRQARGGRSVLSQVRFGTITLDLGERRVVRGTETVHLSPIEYRLLSALARHPGRVLTHHQLFQEVWGPARADNFHYLRIYMGHLRQKLECDPAQPEHIVTESGVGYRLIGVEDLPAESAE</sequence>
<keyword evidence="4" id="KW-0902">Two-component regulatory system</keyword>